<dbReference type="PANTHER" id="PTHR48085:SF5">
    <property type="entry name" value="CADMIUM_ZINC-TRANSPORTING ATPASE HMA4-RELATED"/>
    <property type="match status" value="1"/>
</dbReference>
<dbReference type="GO" id="GO:0019829">
    <property type="term" value="F:ATPase-coupled monoatomic cation transmembrane transporter activity"/>
    <property type="evidence" value="ECO:0007669"/>
    <property type="project" value="InterPro"/>
</dbReference>
<dbReference type="FunFam" id="2.70.150.10:FF:000002">
    <property type="entry name" value="Copper-transporting ATPase 1, putative"/>
    <property type="match status" value="1"/>
</dbReference>
<dbReference type="PROSITE" id="PS50987">
    <property type="entry name" value="HTH_ARSR_2"/>
    <property type="match status" value="1"/>
</dbReference>
<dbReference type="GO" id="GO:0006508">
    <property type="term" value="P:proteolysis"/>
    <property type="evidence" value="ECO:0007669"/>
    <property type="project" value="InterPro"/>
</dbReference>
<dbReference type="InterPro" id="IPR023298">
    <property type="entry name" value="ATPase_P-typ_TM_dom_sf"/>
</dbReference>
<dbReference type="SFLD" id="SFLDG00002">
    <property type="entry name" value="C1.7:_P-type_atpase_like"/>
    <property type="match status" value="1"/>
</dbReference>
<dbReference type="GO" id="GO:0016020">
    <property type="term" value="C:membrane"/>
    <property type="evidence" value="ECO:0007669"/>
    <property type="project" value="UniProtKB-SubCell"/>
</dbReference>
<dbReference type="GO" id="GO:0046872">
    <property type="term" value="F:metal ion binding"/>
    <property type="evidence" value="ECO:0007669"/>
    <property type="project" value="UniProtKB-KW"/>
</dbReference>
<dbReference type="PROSITE" id="PS00855">
    <property type="entry name" value="SPASE_II"/>
    <property type="match status" value="1"/>
</dbReference>
<feature type="transmembrane region" description="Helical" evidence="8">
    <location>
        <begin position="832"/>
        <end position="850"/>
    </location>
</feature>
<keyword evidence="8" id="KW-0547">Nucleotide-binding</keyword>
<dbReference type="AlphaFoldDB" id="A0A9W6C328"/>
<evidence type="ECO:0000256" key="8">
    <source>
        <dbReference type="RuleBase" id="RU362081"/>
    </source>
</evidence>
<keyword evidence="5" id="KW-1278">Translocase</keyword>
<dbReference type="InterPro" id="IPR011991">
    <property type="entry name" value="ArsR-like_HTH"/>
</dbReference>
<keyword evidence="4 8" id="KW-0479">Metal-binding</keyword>
<evidence type="ECO:0000256" key="4">
    <source>
        <dbReference type="ARBA" id="ARBA00022723"/>
    </source>
</evidence>
<evidence type="ECO:0000313" key="11">
    <source>
        <dbReference type="Proteomes" id="UP001165080"/>
    </source>
</evidence>
<dbReference type="GO" id="GO:0004190">
    <property type="term" value="F:aspartic-type endopeptidase activity"/>
    <property type="evidence" value="ECO:0007669"/>
    <property type="project" value="InterPro"/>
</dbReference>
<dbReference type="CDD" id="cd02079">
    <property type="entry name" value="P-type_ATPase_HM"/>
    <property type="match status" value="1"/>
</dbReference>
<dbReference type="InterPro" id="IPR059000">
    <property type="entry name" value="ATPase_P-type_domA"/>
</dbReference>
<keyword evidence="11" id="KW-1185">Reference proteome</keyword>
<dbReference type="PRINTS" id="PR00119">
    <property type="entry name" value="CATATPASE"/>
</dbReference>
<evidence type="ECO:0000313" key="10">
    <source>
        <dbReference type="EMBL" id="GLC62530.1"/>
    </source>
</evidence>
<dbReference type="GO" id="GO:0005524">
    <property type="term" value="F:ATP binding"/>
    <property type="evidence" value="ECO:0007669"/>
    <property type="project" value="UniProtKB-UniRule"/>
</dbReference>
<feature type="transmembrane region" description="Helical" evidence="8">
    <location>
        <begin position="693"/>
        <end position="713"/>
    </location>
</feature>
<sequence length="900" mass="93011">MTISEYVPDAPCEVLDPAAALFHSLSDPTRLAIVQRLASGEVRVRDLTSELGLAQSTVSGHVACLRGCGLVQGRAQGRSVYYSLTRPELMDVLAATEVLLAATGNAVNSGDHPMSDACGCSDEKNETGEAGEEAEGFWQVREVRFAAAAGVLLLAGWILSLAGVPLWVALSLETGALLAAGWTFVPSTLRRLARGKIGVGTLMTIAAVGAVALGQIEEAAMLAFLYAIAEALEEYSVARTRRGLRALLELVPDQATVLRAGVQVTVPPAELVLGDRMVVRPGERVATDGRILTGRTSLDTSALTGESVPVEAGPGAEVYAGSINGTGPLEVEVTSTAEDNSLAKIVHIVETEQSRKGPGQRLADAIAKRLVPGILIVAALIIAYGFIVGEPVLWFERALVVLVAASPCALAISVPVTVVASVGAASRIGVLIKGGAAVETLGKIGTIALDKTGTLTRNAPAVIEVATAGGVDRQQVLGLAAGLEARSEHPLARAILAATPERAEVTQVDTVPGAGLYGTLDGARLRLGRPGWIDPGPLAAEIERMQRSGATAVLIEQDGKVLGAIAVRDELRPEAREVITRLNRAGYTTAMLTGDNTLTAHALAAAAGITQVHADLRPEDKAEIIRTLKAQRPTAMVGDGVNDAPALATADIGIAMGAMGTDVAIETADIALMGEDLHHLPQALEHARRTRSIMLQNVGVSLALIAVLIPLALFGILGLAAVVLVHEVAEILIIANGVGPSSRSARRSRTLLLAGAAALATVDLILKAVTSARLTDGTTVDLGPLTLQLHHNTGVAFSLGAALPSWVIIAATGAIIAGLIWYLLVAAPTLTGLARTGATLMLGGAIGNFLDRLDGGGVVDYLHTGWFPTFNLADVFVTTGVGLLILGTLLAPRPQDISAE</sequence>
<dbReference type="CDD" id="cd00090">
    <property type="entry name" value="HTH_ARSR"/>
    <property type="match status" value="1"/>
</dbReference>
<dbReference type="InterPro" id="IPR023214">
    <property type="entry name" value="HAD_sf"/>
</dbReference>
<dbReference type="GO" id="GO:0015086">
    <property type="term" value="F:cadmium ion transmembrane transporter activity"/>
    <property type="evidence" value="ECO:0007669"/>
    <property type="project" value="TreeGrafter"/>
</dbReference>
<dbReference type="NCBIfam" id="TIGR01525">
    <property type="entry name" value="ATPase-IB_hvy"/>
    <property type="match status" value="1"/>
</dbReference>
<dbReference type="InterPro" id="IPR001757">
    <property type="entry name" value="P_typ_ATPase"/>
</dbReference>
<evidence type="ECO:0000256" key="2">
    <source>
        <dbReference type="ARBA" id="ARBA00006024"/>
    </source>
</evidence>
<dbReference type="InterPro" id="IPR018303">
    <property type="entry name" value="ATPase_P-typ_P_site"/>
</dbReference>
<protein>
    <recommendedName>
        <fullName evidence="9">HTH arsR-type domain-containing protein</fullName>
    </recommendedName>
</protein>
<dbReference type="SMART" id="SM00418">
    <property type="entry name" value="HTH_ARSR"/>
    <property type="match status" value="1"/>
</dbReference>
<dbReference type="Gene3D" id="3.40.1110.10">
    <property type="entry name" value="Calcium-transporting ATPase, cytoplasmic domain N"/>
    <property type="match status" value="1"/>
</dbReference>
<dbReference type="SFLD" id="SFLDS00003">
    <property type="entry name" value="Haloacid_Dehalogenase"/>
    <property type="match status" value="1"/>
</dbReference>
<evidence type="ECO:0000256" key="3">
    <source>
        <dbReference type="ARBA" id="ARBA00022692"/>
    </source>
</evidence>
<accession>A0A9W6C328</accession>
<dbReference type="Pfam" id="PF01022">
    <property type="entry name" value="HTH_5"/>
    <property type="match status" value="1"/>
</dbReference>
<dbReference type="NCBIfam" id="TIGR00077">
    <property type="entry name" value="lspA"/>
    <property type="match status" value="1"/>
</dbReference>
<comment type="subcellular location">
    <subcellularLocation>
        <location evidence="1 8">Membrane</location>
    </subcellularLocation>
</comment>
<dbReference type="SUPFAM" id="SSF56784">
    <property type="entry name" value="HAD-like"/>
    <property type="match status" value="1"/>
</dbReference>
<name>A0A9W6C328_9CHLO</name>
<dbReference type="PROSITE" id="PS00154">
    <property type="entry name" value="ATPASE_E1_E2"/>
    <property type="match status" value="1"/>
</dbReference>
<dbReference type="Gene3D" id="3.40.50.1000">
    <property type="entry name" value="HAD superfamily/HAD-like"/>
    <property type="match status" value="1"/>
</dbReference>
<gene>
    <name evidence="10" type="primary">PLESTB003657</name>
    <name evidence="10" type="ORF">PLESTB_001909700</name>
</gene>
<evidence type="ECO:0000256" key="1">
    <source>
        <dbReference type="ARBA" id="ARBA00004370"/>
    </source>
</evidence>
<dbReference type="SUPFAM" id="SSF81665">
    <property type="entry name" value="Calcium ATPase, transmembrane domain M"/>
    <property type="match status" value="1"/>
</dbReference>
<comment type="similarity">
    <text evidence="2 8">Belongs to the cation transport ATPase (P-type) (TC 3.A.3) family. Type IB subfamily.</text>
</comment>
<evidence type="ECO:0000256" key="7">
    <source>
        <dbReference type="ARBA" id="ARBA00023136"/>
    </source>
</evidence>
<dbReference type="InterPro" id="IPR008250">
    <property type="entry name" value="ATPase_P-typ_transduc_dom_A_sf"/>
</dbReference>
<evidence type="ECO:0000259" key="9">
    <source>
        <dbReference type="PROSITE" id="PS50987"/>
    </source>
</evidence>
<keyword evidence="7 8" id="KW-0472">Membrane</keyword>
<dbReference type="InterPro" id="IPR027256">
    <property type="entry name" value="P-typ_ATPase_IB"/>
</dbReference>
<dbReference type="GO" id="GO:0016887">
    <property type="term" value="F:ATP hydrolysis activity"/>
    <property type="evidence" value="ECO:0007669"/>
    <property type="project" value="InterPro"/>
</dbReference>
<keyword evidence="6 8" id="KW-1133">Transmembrane helix</keyword>
<evidence type="ECO:0000256" key="6">
    <source>
        <dbReference type="ARBA" id="ARBA00022989"/>
    </source>
</evidence>
<feature type="transmembrane region" description="Helical" evidence="8">
    <location>
        <begin position="870"/>
        <end position="891"/>
    </location>
</feature>
<feature type="transmembrane region" description="Helical" evidence="8">
    <location>
        <begin position="806"/>
        <end position="825"/>
    </location>
</feature>
<dbReference type="NCBIfam" id="TIGR01512">
    <property type="entry name" value="ATPase-IB2_Cd"/>
    <property type="match status" value="1"/>
</dbReference>
<feature type="transmembrane region" description="Helical" evidence="8">
    <location>
        <begin position="197"/>
        <end position="213"/>
    </location>
</feature>
<keyword evidence="8" id="KW-0067">ATP-binding</keyword>
<dbReference type="InterPro" id="IPR036388">
    <property type="entry name" value="WH-like_DNA-bd_sf"/>
</dbReference>
<dbReference type="NCBIfam" id="TIGR01494">
    <property type="entry name" value="ATPase_P-type"/>
    <property type="match status" value="1"/>
</dbReference>
<dbReference type="InterPro" id="IPR051014">
    <property type="entry name" value="Cation_Transport_ATPase_IB"/>
</dbReference>
<dbReference type="SFLD" id="SFLDF00027">
    <property type="entry name" value="p-type_atpase"/>
    <property type="match status" value="1"/>
</dbReference>
<dbReference type="Pfam" id="PF00122">
    <property type="entry name" value="E1-E2_ATPase"/>
    <property type="match status" value="1"/>
</dbReference>
<dbReference type="EMBL" id="BRXU01000066">
    <property type="protein sequence ID" value="GLC62530.1"/>
    <property type="molecule type" value="Genomic_DNA"/>
</dbReference>
<dbReference type="InterPro" id="IPR036412">
    <property type="entry name" value="HAD-like_sf"/>
</dbReference>
<feature type="transmembrane region" description="Helical" evidence="8">
    <location>
        <begin position="399"/>
        <end position="425"/>
    </location>
</feature>
<feature type="domain" description="HTH arsR-type" evidence="9">
    <location>
        <begin position="10"/>
        <end position="104"/>
    </location>
</feature>
<dbReference type="NCBIfam" id="NF033788">
    <property type="entry name" value="HTH_metalloreg"/>
    <property type="match status" value="1"/>
</dbReference>
<dbReference type="Gene3D" id="2.70.150.10">
    <property type="entry name" value="Calcium-transporting ATPase, cytoplasmic transduction domain A"/>
    <property type="match status" value="1"/>
</dbReference>
<dbReference type="HAMAP" id="MF_00161">
    <property type="entry name" value="LspA"/>
    <property type="match status" value="1"/>
</dbReference>
<dbReference type="PRINTS" id="PR00120">
    <property type="entry name" value="HATPASE"/>
</dbReference>
<dbReference type="InterPro" id="IPR023299">
    <property type="entry name" value="ATPase_P-typ_cyto_dom_N"/>
</dbReference>
<comment type="caution">
    <text evidence="10">The sequence shown here is derived from an EMBL/GenBank/DDBJ whole genome shotgun (WGS) entry which is preliminary data.</text>
</comment>
<dbReference type="InterPro" id="IPR036390">
    <property type="entry name" value="WH_DNA-bd_sf"/>
</dbReference>
<dbReference type="NCBIfam" id="NF011362">
    <property type="entry name" value="PRK14781.1"/>
    <property type="match status" value="1"/>
</dbReference>
<dbReference type="SUPFAM" id="SSF81653">
    <property type="entry name" value="Calcium ATPase, transduction domain A"/>
    <property type="match status" value="1"/>
</dbReference>
<feature type="transmembrane region" description="Helical" evidence="8">
    <location>
        <begin position="370"/>
        <end position="387"/>
    </location>
</feature>
<reference evidence="10 11" key="1">
    <citation type="journal article" date="2023" name="Commun. Biol.">
        <title>Reorganization of the ancestral sex-determining regions during the evolution of trioecy in Pleodorina starrii.</title>
        <authorList>
            <person name="Takahashi K."/>
            <person name="Suzuki S."/>
            <person name="Kawai-Toyooka H."/>
            <person name="Yamamoto K."/>
            <person name="Hamaji T."/>
            <person name="Ootsuki R."/>
            <person name="Yamaguchi H."/>
            <person name="Kawachi M."/>
            <person name="Higashiyama T."/>
            <person name="Nozaki H."/>
        </authorList>
    </citation>
    <scope>NUCLEOTIDE SEQUENCE [LARGE SCALE GENOMIC DNA]</scope>
    <source>
        <strain evidence="10 11">NIES-4479</strain>
    </source>
</reference>
<dbReference type="Proteomes" id="UP001165080">
    <property type="component" value="Unassembled WGS sequence"/>
</dbReference>
<dbReference type="InterPro" id="IPR001872">
    <property type="entry name" value="Peptidase_A8"/>
</dbReference>
<dbReference type="Pfam" id="PF00702">
    <property type="entry name" value="Hydrolase"/>
    <property type="match status" value="1"/>
</dbReference>
<evidence type="ECO:0000256" key="5">
    <source>
        <dbReference type="ARBA" id="ARBA00022967"/>
    </source>
</evidence>
<keyword evidence="3 8" id="KW-0812">Transmembrane</keyword>
<dbReference type="PANTHER" id="PTHR48085">
    <property type="entry name" value="CADMIUM/ZINC-TRANSPORTING ATPASE HMA2-RELATED"/>
    <property type="match status" value="1"/>
</dbReference>
<proteinExistence type="inferred from homology"/>
<dbReference type="GO" id="GO:0003700">
    <property type="term" value="F:DNA-binding transcription factor activity"/>
    <property type="evidence" value="ECO:0007669"/>
    <property type="project" value="InterPro"/>
</dbReference>
<dbReference type="Pfam" id="PF01252">
    <property type="entry name" value="Peptidase_A8"/>
    <property type="match status" value="1"/>
</dbReference>
<dbReference type="Gene3D" id="1.10.10.10">
    <property type="entry name" value="Winged helix-like DNA-binding domain superfamily/Winged helix DNA-binding domain"/>
    <property type="match status" value="1"/>
</dbReference>
<dbReference type="SUPFAM" id="SSF46785">
    <property type="entry name" value="Winged helix' DNA-binding domain"/>
    <property type="match status" value="1"/>
</dbReference>
<dbReference type="InterPro" id="IPR044492">
    <property type="entry name" value="P_typ_ATPase_HD_dom"/>
</dbReference>
<dbReference type="InterPro" id="IPR001845">
    <property type="entry name" value="HTH_ArsR_DNA-bd_dom"/>
</dbReference>
<organism evidence="10 11">
    <name type="scientific">Pleodorina starrii</name>
    <dbReference type="NCBI Taxonomy" id="330485"/>
    <lineage>
        <taxon>Eukaryota</taxon>
        <taxon>Viridiplantae</taxon>
        <taxon>Chlorophyta</taxon>
        <taxon>core chlorophytes</taxon>
        <taxon>Chlorophyceae</taxon>
        <taxon>CS clade</taxon>
        <taxon>Chlamydomonadales</taxon>
        <taxon>Volvocaceae</taxon>
        <taxon>Pleodorina</taxon>
    </lineage>
</organism>